<evidence type="ECO:0000313" key="1">
    <source>
        <dbReference type="EMBL" id="GBN67102.1"/>
    </source>
</evidence>
<sequence length="97" mass="11201">MFVFACFNDIVPQIITGGEHFVDRRFQRCHINNANWLFWMPNEVFKLIYSAKVLHDGQSVKSGSRRRCNNGAVTGEAHETYDNLKRAAQGWQKPKTT</sequence>
<proteinExistence type="predicted"/>
<protein>
    <submittedName>
        <fullName evidence="1">Uncharacterized protein</fullName>
    </submittedName>
</protein>
<name>A0A4Y2QUN6_ARAVE</name>
<evidence type="ECO:0000313" key="2">
    <source>
        <dbReference type="Proteomes" id="UP000499080"/>
    </source>
</evidence>
<dbReference type="EMBL" id="BGPR01014877">
    <property type="protein sequence ID" value="GBN67102.1"/>
    <property type="molecule type" value="Genomic_DNA"/>
</dbReference>
<reference evidence="1 2" key="1">
    <citation type="journal article" date="2019" name="Sci. Rep.">
        <title>Orb-weaving spider Araneus ventricosus genome elucidates the spidroin gene catalogue.</title>
        <authorList>
            <person name="Kono N."/>
            <person name="Nakamura H."/>
            <person name="Ohtoshi R."/>
            <person name="Moran D.A.P."/>
            <person name="Shinohara A."/>
            <person name="Yoshida Y."/>
            <person name="Fujiwara M."/>
            <person name="Mori M."/>
            <person name="Tomita M."/>
            <person name="Arakawa K."/>
        </authorList>
    </citation>
    <scope>NUCLEOTIDE SEQUENCE [LARGE SCALE GENOMIC DNA]</scope>
</reference>
<gene>
    <name evidence="1" type="ORF">AVEN_32888_1</name>
</gene>
<comment type="caution">
    <text evidence="1">The sequence shown here is derived from an EMBL/GenBank/DDBJ whole genome shotgun (WGS) entry which is preliminary data.</text>
</comment>
<dbReference type="AlphaFoldDB" id="A0A4Y2QUN6"/>
<keyword evidence="2" id="KW-1185">Reference proteome</keyword>
<dbReference type="Proteomes" id="UP000499080">
    <property type="component" value="Unassembled WGS sequence"/>
</dbReference>
<organism evidence="1 2">
    <name type="scientific">Araneus ventricosus</name>
    <name type="common">Orbweaver spider</name>
    <name type="synonym">Epeira ventricosa</name>
    <dbReference type="NCBI Taxonomy" id="182803"/>
    <lineage>
        <taxon>Eukaryota</taxon>
        <taxon>Metazoa</taxon>
        <taxon>Ecdysozoa</taxon>
        <taxon>Arthropoda</taxon>
        <taxon>Chelicerata</taxon>
        <taxon>Arachnida</taxon>
        <taxon>Araneae</taxon>
        <taxon>Araneomorphae</taxon>
        <taxon>Entelegynae</taxon>
        <taxon>Araneoidea</taxon>
        <taxon>Araneidae</taxon>
        <taxon>Araneus</taxon>
    </lineage>
</organism>
<accession>A0A4Y2QUN6</accession>